<organism evidence="2 3">
    <name type="scientific">Ceratobasidium theobromae</name>
    <dbReference type="NCBI Taxonomy" id="1582974"/>
    <lineage>
        <taxon>Eukaryota</taxon>
        <taxon>Fungi</taxon>
        <taxon>Dikarya</taxon>
        <taxon>Basidiomycota</taxon>
        <taxon>Agaricomycotina</taxon>
        <taxon>Agaricomycetes</taxon>
        <taxon>Cantharellales</taxon>
        <taxon>Ceratobasidiaceae</taxon>
        <taxon>Ceratobasidium</taxon>
    </lineage>
</organism>
<keyword evidence="3" id="KW-1185">Reference proteome</keyword>
<comment type="caution">
    <text evidence="2">The sequence shown here is derived from an EMBL/GenBank/DDBJ whole genome shotgun (WGS) entry which is preliminary data.</text>
</comment>
<dbReference type="Proteomes" id="UP000383932">
    <property type="component" value="Unassembled WGS sequence"/>
</dbReference>
<dbReference type="EMBL" id="SSOP01000079">
    <property type="protein sequence ID" value="KAB5592015.1"/>
    <property type="molecule type" value="Genomic_DNA"/>
</dbReference>
<sequence length="115" mass="12013">MFFTRAALVAILSVSSLAAHIAIRQDSTGSSVGQPVSVGLAANRTVPANETFGTTEADVNWTQMPTTLCVVPKFAKEAGINTGNDTEKLLITQQALDLCPQAKTIVCSNTTTTTA</sequence>
<accession>A0A5N5QJT7</accession>
<dbReference type="OrthoDB" id="3190908at2759"/>
<name>A0A5N5QJT7_9AGAM</name>
<reference evidence="2 3" key="1">
    <citation type="journal article" date="2019" name="Fungal Biol. Biotechnol.">
        <title>Draft genome sequence of fastidious pathogen Ceratobasidium theobromae, which causes vascular-streak dieback in Theobroma cacao.</title>
        <authorList>
            <person name="Ali S.S."/>
            <person name="Asman A."/>
            <person name="Shao J."/>
            <person name="Firmansyah A.P."/>
            <person name="Susilo A.W."/>
            <person name="Rosmana A."/>
            <person name="McMahon P."/>
            <person name="Junaid M."/>
            <person name="Guest D."/>
            <person name="Kheng T.Y."/>
            <person name="Meinhardt L.W."/>
            <person name="Bailey B.A."/>
        </authorList>
    </citation>
    <scope>NUCLEOTIDE SEQUENCE [LARGE SCALE GENOMIC DNA]</scope>
    <source>
        <strain evidence="2 3">CT2</strain>
    </source>
</reference>
<evidence type="ECO:0008006" key="4">
    <source>
        <dbReference type="Google" id="ProtNLM"/>
    </source>
</evidence>
<gene>
    <name evidence="2" type="ORF">CTheo_4539</name>
</gene>
<feature type="signal peptide" evidence="1">
    <location>
        <begin position="1"/>
        <end position="18"/>
    </location>
</feature>
<evidence type="ECO:0000313" key="2">
    <source>
        <dbReference type="EMBL" id="KAB5592015.1"/>
    </source>
</evidence>
<keyword evidence="1" id="KW-0732">Signal</keyword>
<dbReference type="AlphaFoldDB" id="A0A5N5QJT7"/>
<feature type="chain" id="PRO_5024323405" description="Effector protein" evidence="1">
    <location>
        <begin position="19"/>
        <end position="115"/>
    </location>
</feature>
<evidence type="ECO:0000256" key="1">
    <source>
        <dbReference type="SAM" id="SignalP"/>
    </source>
</evidence>
<evidence type="ECO:0000313" key="3">
    <source>
        <dbReference type="Proteomes" id="UP000383932"/>
    </source>
</evidence>
<protein>
    <recommendedName>
        <fullName evidence="4">Effector protein</fullName>
    </recommendedName>
</protein>
<proteinExistence type="predicted"/>